<accession>E7C9Y3</accession>
<dbReference type="InterPro" id="IPR013785">
    <property type="entry name" value="Aldolase_TIM"/>
</dbReference>
<evidence type="ECO:0000313" key="2">
    <source>
        <dbReference type="EMBL" id="ADH42967.1"/>
    </source>
</evidence>
<dbReference type="GO" id="GO:0016051">
    <property type="term" value="P:carbohydrate biosynthetic process"/>
    <property type="evidence" value="ECO:0007669"/>
    <property type="project" value="InterPro"/>
</dbReference>
<dbReference type="InterPro" id="IPR051690">
    <property type="entry name" value="PseI-like"/>
</dbReference>
<dbReference type="Pfam" id="PF08666">
    <property type="entry name" value="SAF"/>
    <property type="match status" value="1"/>
</dbReference>
<evidence type="ECO:0000259" key="1">
    <source>
        <dbReference type="PROSITE" id="PS50844"/>
    </source>
</evidence>
<dbReference type="InterPro" id="IPR013974">
    <property type="entry name" value="SAF"/>
</dbReference>
<protein>
    <submittedName>
        <fullName evidence="2">Sialic acid synthase</fullName>
    </submittedName>
</protein>
<dbReference type="SUPFAM" id="SSF51569">
    <property type="entry name" value="Aldolase"/>
    <property type="match status" value="1"/>
</dbReference>
<dbReference type="AlphaFoldDB" id="E7C9Y3"/>
<dbReference type="EMBL" id="GU574703">
    <property type="protein sequence ID" value="ADH42967.1"/>
    <property type="molecule type" value="Genomic_DNA"/>
</dbReference>
<proteinExistence type="predicted"/>
<dbReference type="SUPFAM" id="SSF51269">
    <property type="entry name" value="AFP III-like domain"/>
    <property type="match status" value="1"/>
</dbReference>
<dbReference type="Gene3D" id="3.20.20.70">
    <property type="entry name" value="Aldolase class I"/>
    <property type="match status" value="1"/>
</dbReference>
<dbReference type="PROSITE" id="PS50844">
    <property type="entry name" value="AFP_LIKE"/>
    <property type="match status" value="1"/>
</dbReference>
<sequence>MKSKTWKGKNGPLLIAEIGGNHEGDFRYAKKLTKLAIKSNVDVIKFQIYTGDTLVNKIQSPQRHKHFKNFQLTRDQHIYLAEMCRDHNVKYLASVWDSNVLNWIDKYLTFYKIGSGDLTCYQLLKIFAKKGKPIILSSGLSSMKEINEAIKFIIYNNKKYKKKENLSVMQCTSSYPTQDSDANLRVITSLAKNKNITPGYSDHTFGSMALKMAYSLGAKVLEFHFTDTRKNKSFRDHKVSLDLEETKQLIEDLKRIKNLLGSHEKHPTKSEIKSKHTTSFRRGVYLNKNLQKGKIIKEKDLICLRPNVGIDARFYNRLIGKKTKRNISKLEKLSFNKNVY</sequence>
<dbReference type="InterPro" id="IPR013132">
    <property type="entry name" value="PseI/NeuA/B-like_N"/>
</dbReference>
<name>E7C9Y3_9PROT</name>
<dbReference type="Pfam" id="PF03102">
    <property type="entry name" value="NeuB"/>
    <property type="match status" value="1"/>
</dbReference>
<dbReference type="InterPro" id="IPR036732">
    <property type="entry name" value="AFP_Neu5c_C_sf"/>
</dbReference>
<dbReference type="GO" id="GO:0047444">
    <property type="term" value="F:N-acylneuraminate-9-phosphate synthase activity"/>
    <property type="evidence" value="ECO:0007669"/>
    <property type="project" value="TreeGrafter"/>
</dbReference>
<dbReference type="PANTHER" id="PTHR42966">
    <property type="entry name" value="N-ACETYLNEURAMINATE SYNTHASE"/>
    <property type="match status" value="1"/>
</dbReference>
<dbReference type="InterPro" id="IPR057736">
    <property type="entry name" value="SAF_PseI/NeuA/NeuB"/>
</dbReference>
<dbReference type="Gene3D" id="3.90.1210.10">
    <property type="entry name" value="Antifreeze-like/N-acetylneuraminic acid synthase C-terminal domain"/>
    <property type="match status" value="1"/>
</dbReference>
<feature type="domain" description="AFP-like" evidence="1">
    <location>
        <begin position="283"/>
        <end position="340"/>
    </location>
</feature>
<reference evidence="2" key="1">
    <citation type="submission" date="2010-01" db="EMBL/GenBank/DDBJ databases">
        <title>Genome fragments of uncultured bacteria from the North Pacific Subtropical Gyre.</title>
        <authorList>
            <person name="Pham V.D."/>
            <person name="DeLong E.F."/>
        </authorList>
    </citation>
    <scope>NUCLEOTIDE SEQUENCE</scope>
</reference>
<dbReference type="PANTHER" id="PTHR42966:SF1">
    <property type="entry name" value="SIALIC ACID SYNTHASE"/>
    <property type="match status" value="1"/>
</dbReference>
<dbReference type="CDD" id="cd11615">
    <property type="entry name" value="SAF_NeuB_like"/>
    <property type="match status" value="1"/>
</dbReference>
<dbReference type="InterPro" id="IPR006190">
    <property type="entry name" value="SAF_AFP_Neu5Ac"/>
</dbReference>
<organism evidence="2">
    <name type="scientific">uncultured SAR11 cluster alpha proteobacterium H17925_38M03</name>
    <dbReference type="NCBI Taxonomy" id="715037"/>
    <lineage>
        <taxon>Bacteria</taxon>
        <taxon>Pseudomonadati</taxon>
        <taxon>Pseudomonadota</taxon>
        <taxon>Alphaproteobacteria</taxon>
        <taxon>Candidatus Pelagibacterales</taxon>
        <taxon>environmental samples</taxon>
    </lineage>
</organism>